<accession>W4GAN6</accession>
<reference evidence="1" key="1">
    <citation type="submission" date="2013-12" db="EMBL/GenBank/DDBJ databases">
        <title>The Genome Sequence of Aphanomyces astaci APO3.</title>
        <authorList>
            <consortium name="The Broad Institute Genomics Platform"/>
            <person name="Russ C."/>
            <person name="Tyler B."/>
            <person name="van West P."/>
            <person name="Dieguez-Uribeondo J."/>
            <person name="Young S.K."/>
            <person name="Zeng Q."/>
            <person name="Gargeya S."/>
            <person name="Fitzgerald M."/>
            <person name="Abouelleil A."/>
            <person name="Alvarado L."/>
            <person name="Chapman S.B."/>
            <person name="Gainer-Dewar J."/>
            <person name="Goldberg J."/>
            <person name="Griggs A."/>
            <person name="Gujja S."/>
            <person name="Hansen M."/>
            <person name="Howarth C."/>
            <person name="Imamovic A."/>
            <person name="Ireland A."/>
            <person name="Larimer J."/>
            <person name="McCowan C."/>
            <person name="Murphy C."/>
            <person name="Pearson M."/>
            <person name="Poon T.W."/>
            <person name="Priest M."/>
            <person name="Roberts A."/>
            <person name="Saif S."/>
            <person name="Shea T."/>
            <person name="Sykes S."/>
            <person name="Wortman J."/>
            <person name="Nusbaum C."/>
            <person name="Birren B."/>
        </authorList>
    </citation>
    <scope>NUCLEOTIDE SEQUENCE [LARGE SCALE GENOMIC DNA]</scope>
    <source>
        <strain evidence="1">APO3</strain>
    </source>
</reference>
<protein>
    <submittedName>
        <fullName evidence="1">Uncharacterized protein</fullName>
    </submittedName>
</protein>
<gene>
    <name evidence="1" type="ORF">H257_09643</name>
</gene>
<dbReference type="EMBL" id="KI913137">
    <property type="protein sequence ID" value="ETV76109.1"/>
    <property type="molecule type" value="Genomic_DNA"/>
</dbReference>
<proteinExistence type="predicted"/>
<evidence type="ECO:0000313" key="1">
    <source>
        <dbReference type="EMBL" id="ETV76109.1"/>
    </source>
</evidence>
<organism evidence="1">
    <name type="scientific">Aphanomyces astaci</name>
    <name type="common">Crayfish plague agent</name>
    <dbReference type="NCBI Taxonomy" id="112090"/>
    <lineage>
        <taxon>Eukaryota</taxon>
        <taxon>Sar</taxon>
        <taxon>Stramenopiles</taxon>
        <taxon>Oomycota</taxon>
        <taxon>Saprolegniomycetes</taxon>
        <taxon>Saprolegniales</taxon>
        <taxon>Verrucalvaceae</taxon>
        <taxon>Aphanomyces</taxon>
    </lineage>
</organism>
<dbReference type="VEuPathDB" id="FungiDB:H257_09643"/>
<sequence length="71" mass="8317">MSQPNQVTDVDRAIAYVKCARTRYVTKIEILDMIMVNAALRQDDRIAEYRFESRISRITAVPGSRYSSRYR</sequence>
<name>W4GAN6_APHAT</name>
<dbReference type="GeneID" id="20811639"/>
<dbReference type="RefSeq" id="XP_009834234.1">
    <property type="nucleotide sequence ID" value="XM_009835932.1"/>
</dbReference>
<dbReference type="AlphaFoldDB" id="W4GAN6"/>